<dbReference type="PANTHER" id="PTHR38043">
    <property type="entry name" value="PROTEIN HEMX"/>
    <property type="match status" value="1"/>
</dbReference>
<protein>
    <recommendedName>
        <fullName evidence="5">Enzyme of heme biosynthesis</fullName>
    </recommendedName>
</protein>
<comment type="caution">
    <text evidence="3">The sequence shown here is derived from an EMBL/GenBank/DDBJ whole genome shotgun (WGS) entry which is preliminary data.</text>
</comment>
<gene>
    <name evidence="3" type="ORF">GCM10009098_36160</name>
</gene>
<proteinExistence type="predicted"/>
<keyword evidence="2" id="KW-0812">Transmembrane</keyword>
<dbReference type="InterPro" id="IPR007470">
    <property type="entry name" value="HemX"/>
</dbReference>
<evidence type="ECO:0000313" key="4">
    <source>
        <dbReference type="Proteomes" id="UP001501169"/>
    </source>
</evidence>
<organism evidence="3 4">
    <name type="scientific">Rheinheimera aquimaris</name>
    <dbReference type="NCBI Taxonomy" id="412437"/>
    <lineage>
        <taxon>Bacteria</taxon>
        <taxon>Pseudomonadati</taxon>
        <taxon>Pseudomonadota</taxon>
        <taxon>Gammaproteobacteria</taxon>
        <taxon>Chromatiales</taxon>
        <taxon>Chromatiaceae</taxon>
        <taxon>Rheinheimera</taxon>
    </lineage>
</organism>
<accession>A0ABN1EF33</accession>
<keyword evidence="2" id="KW-1133">Transmembrane helix</keyword>
<dbReference type="Proteomes" id="UP001501169">
    <property type="component" value="Unassembled WGS sequence"/>
</dbReference>
<reference evidence="3 4" key="1">
    <citation type="journal article" date="2019" name="Int. J. Syst. Evol. Microbiol.">
        <title>The Global Catalogue of Microorganisms (GCM) 10K type strain sequencing project: providing services to taxonomists for standard genome sequencing and annotation.</title>
        <authorList>
            <consortium name="The Broad Institute Genomics Platform"/>
            <consortium name="The Broad Institute Genome Sequencing Center for Infectious Disease"/>
            <person name="Wu L."/>
            <person name="Ma J."/>
        </authorList>
    </citation>
    <scope>NUCLEOTIDE SEQUENCE [LARGE SCALE GENOMIC DNA]</scope>
    <source>
        <strain evidence="3 4">JCM 14331</strain>
    </source>
</reference>
<evidence type="ECO:0000256" key="1">
    <source>
        <dbReference type="SAM" id="Coils"/>
    </source>
</evidence>
<evidence type="ECO:0000256" key="2">
    <source>
        <dbReference type="SAM" id="Phobius"/>
    </source>
</evidence>
<feature type="transmembrane region" description="Helical" evidence="2">
    <location>
        <begin position="38"/>
        <end position="58"/>
    </location>
</feature>
<dbReference type="RefSeq" id="WP_226768244.1">
    <property type="nucleotide sequence ID" value="NZ_BAAAEO010000007.1"/>
</dbReference>
<keyword evidence="1" id="KW-0175">Coiled coil</keyword>
<evidence type="ECO:0000313" key="3">
    <source>
        <dbReference type="EMBL" id="GAA0564806.1"/>
    </source>
</evidence>
<dbReference type="Pfam" id="PF04375">
    <property type="entry name" value="HemX"/>
    <property type="match status" value="1"/>
</dbReference>
<sequence>MSDSLERASEMDAPLQQLKQKIDAEPAPRSGGSAIGGLSLLLVLLLACALGAGGYWLWPEFQQLQHDTAVTQQNLQRLTEQQQQQLDAASQLQQQIQTEQQQRLTQLEQRLQQQQQQVLTQNQAQMQALRQLVQERDSAPPRHWLLAEVEYLLQLASQKVWLQQDYATAIALLGSADEKLSKLDDPSLLPVRQAIAADSKQLKQINVPDMSQLYIQLQQMRKLSSTLPLKQQQQAEQTVAAPGHQLSQWRETLSYYWQQSWSQLIRVRSAVPEDYFSLSAEQQLMLRTSLQQQLLLAQLAAMQHQSQVFAAALQQASDQLQRYFDADNAEVQQLGSELASLAAVDVALVQASPLTSLAQLQQYQQQLTESSL</sequence>
<keyword evidence="4" id="KW-1185">Reference proteome</keyword>
<evidence type="ECO:0008006" key="5">
    <source>
        <dbReference type="Google" id="ProtNLM"/>
    </source>
</evidence>
<feature type="coiled-coil region" evidence="1">
    <location>
        <begin position="61"/>
        <end position="124"/>
    </location>
</feature>
<dbReference type="PANTHER" id="PTHR38043:SF1">
    <property type="entry name" value="PROTEIN HEMX"/>
    <property type="match status" value="1"/>
</dbReference>
<dbReference type="EMBL" id="BAAAEO010000007">
    <property type="protein sequence ID" value="GAA0564806.1"/>
    <property type="molecule type" value="Genomic_DNA"/>
</dbReference>
<keyword evidence="2" id="KW-0472">Membrane</keyword>
<name>A0ABN1EF33_9GAMM</name>